<protein>
    <submittedName>
        <fullName evidence="1">Uncharacterized protein</fullName>
    </submittedName>
</protein>
<reference evidence="1" key="1">
    <citation type="submission" date="2015-11" db="EMBL/GenBank/DDBJ databases">
        <title>De novo transcriptome assembly of four potential Pierce s Disease insect vectors from Arizona vineyards.</title>
        <authorList>
            <person name="Tassone E.E."/>
        </authorList>
    </citation>
    <scope>NUCLEOTIDE SEQUENCE</scope>
</reference>
<organism evidence="1">
    <name type="scientific">Graphocephala atropunctata</name>
    <dbReference type="NCBI Taxonomy" id="36148"/>
    <lineage>
        <taxon>Eukaryota</taxon>
        <taxon>Metazoa</taxon>
        <taxon>Ecdysozoa</taxon>
        <taxon>Arthropoda</taxon>
        <taxon>Hexapoda</taxon>
        <taxon>Insecta</taxon>
        <taxon>Pterygota</taxon>
        <taxon>Neoptera</taxon>
        <taxon>Paraneoptera</taxon>
        <taxon>Hemiptera</taxon>
        <taxon>Auchenorrhyncha</taxon>
        <taxon>Membracoidea</taxon>
        <taxon>Cicadellidae</taxon>
        <taxon>Cicadellinae</taxon>
        <taxon>Cicadellini</taxon>
        <taxon>Graphocephala</taxon>
    </lineage>
</organism>
<accession>A0A1B6KP19</accession>
<feature type="non-terminal residue" evidence="1">
    <location>
        <position position="142"/>
    </location>
</feature>
<proteinExistence type="predicted"/>
<gene>
    <name evidence="1" type="ORF">g.20985</name>
</gene>
<dbReference type="AlphaFoldDB" id="A0A1B6KP19"/>
<evidence type="ECO:0000313" key="1">
    <source>
        <dbReference type="EMBL" id="JAT13198.1"/>
    </source>
</evidence>
<dbReference type="EMBL" id="GEBQ01026779">
    <property type="protein sequence ID" value="JAT13198.1"/>
    <property type="molecule type" value="Transcribed_RNA"/>
</dbReference>
<name>A0A1B6KP19_9HEMI</name>
<feature type="non-terminal residue" evidence="1">
    <location>
        <position position="1"/>
    </location>
</feature>
<sequence length="142" mass="16238">AAEQGLKMLRQICCTIREKYPSSNYNTLDCVGGSVRETGPESEDVSRDVIQEAVEQAELSEQHQGLLESPVRSVMNVVREKGIIYTKQKHNREKCSHIFKNYISNNTGHDLVINYDLSSNERKFLNKRARKFHLRTKTIGKG</sequence>